<evidence type="ECO:0000313" key="1">
    <source>
        <dbReference type="EMBL" id="KAF7804154.1"/>
    </source>
</evidence>
<dbReference type="Proteomes" id="UP000634136">
    <property type="component" value="Unassembled WGS sequence"/>
</dbReference>
<organism evidence="1 2">
    <name type="scientific">Senna tora</name>
    <dbReference type="NCBI Taxonomy" id="362788"/>
    <lineage>
        <taxon>Eukaryota</taxon>
        <taxon>Viridiplantae</taxon>
        <taxon>Streptophyta</taxon>
        <taxon>Embryophyta</taxon>
        <taxon>Tracheophyta</taxon>
        <taxon>Spermatophyta</taxon>
        <taxon>Magnoliopsida</taxon>
        <taxon>eudicotyledons</taxon>
        <taxon>Gunneridae</taxon>
        <taxon>Pentapetalae</taxon>
        <taxon>rosids</taxon>
        <taxon>fabids</taxon>
        <taxon>Fabales</taxon>
        <taxon>Fabaceae</taxon>
        <taxon>Caesalpinioideae</taxon>
        <taxon>Cassia clade</taxon>
        <taxon>Senna</taxon>
    </lineage>
</organism>
<reference evidence="1" key="1">
    <citation type="submission" date="2020-09" db="EMBL/GenBank/DDBJ databases">
        <title>Genome-Enabled Discovery of Anthraquinone Biosynthesis in Senna tora.</title>
        <authorList>
            <person name="Kang S.-H."/>
            <person name="Pandey R.P."/>
            <person name="Lee C.-M."/>
            <person name="Sim J.-S."/>
            <person name="Jeong J.-T."/>
            <person name="Choi B.-S."/>
            <person name="Jung M."/>
            <person name="Ginzburg D."/>
            <person name="Zhao K."/>
            <person name="Won S.Y."/>
            <person name="Oh T.-J."/>
            <person name="Yu Y."/>
            <person name="Kim N.-H."/>
            <person name="Lee O.R."/>
            <person name="Lee T.-H."/>
            <person name="Bashyal P."/>
            <person name="Kim T.-S."/>
            <person name="Lee W.-H."/>
            <person name="Kawkins C."/>
            <person name="Kim C.-K."/>
            <person name="Kim J.S."/>
            <person name="Ahn B.O."/>
            <person name="Rhee S.Y."/>
            <person name="Sohng J.K."/>
        </authorList>
    </citation>
    <scope>NUCLEOTIDE SEQUENCE</scope>
    <source>
        <tissue evidence="1">Leaf</tissue>
    </source>
</reference>
<dbReference type="AlphaFoldDB" id="A0A834W4T1"/>
<name>A0A834W4T1_9FABA</name>
<proteinExistence type="predicted"/>
<keyword evidence="2" id="KW-1185">Reference proteome</keyword>
<accession>A0A834W4T1</accession>
<sequence>MAIIFFDFFNLGCCVMPAKYGTSNPKLFALSSDYGS</sequence>
<dbReference type="EMBL" id="JAAIUW010000013">
    <property type="protein sequence ID" value="KAF7804154.1"/>
    <property type="molecule type" value="Genomic_DNA"/>
</dbReference>
<evidence type="ECO:0000313" key="2">
    <source>
        <dbReference type="Proteomes" id="UP000634136"/>
    </source>
</evidence>
<gene>
    <name evidence="1" type="ORF">G2W53_043265</name>
</gene>
<protein>
    <submittedName>
        <fullName evidence="1">Uncharacterized protein</fullName>
    </submittedName>
</protein>
<comment type="caution">
    <text evidence="1">The sequence shown here is derived from an EMBL/GenBank/DDBJ whole genome shotgun (WGS) entry which is preliminary data.</text>
</comment>